<dbReference type="PROSITE" id="PS00893">
    <property type="entry name" value="NUDIX_BOX"/>
    <property type="match status" value="1"/>
</dbReference>
<dbReference type="AlphaFoldDB" id="A0A0F4I975"/>
<gene>
    <name evidence="7" type="ORF">VR44_39645</name>
</gene>
<protein>
    <submittedName>
        <fullName evidence="7">NUDIX hydrolase</fullName>
    </submittedName>
</protein>
<dbReference type="InterPro" id="IPR020476">
    <property type="entry name" value="Nudix_hydrolase"/>
</dbReference>
<name>A0A0F4I975_9ACTN</name>
<dbReference type="EMBL" id="JZWV01001616">
    <property type="protein sequence ID" value="KJY18204.1"/>
    <property type="molecule type" value="Genomic_DNA"/>
</dbReference>
<comment type="caution">
    <text evidence="7">The sequence shown here is derived from an EMBL/GenBank/DDBJ whole genome shotgun (WGS) entry which is preliminary data.</text>
</comment>
<comment type="similarity">
    <text evidence="2 4">Belongs to the Nudix hydrolase family.</text>
</comment>
<dbReference type="Pfam" id="PF00293">
    <property type="entry name" value="NUDIX"/>
    <property type="match status" value="1"/>
</dbReference>
<dbReference type="Proteomes" id="UP000033551">
    <property type="component" value="Unassembled WGS sequence"/>
</dbReference>
<dbReference type="Gene3D" id="3.90.79.10">
    <property type="entry name" value="Nucleoside Triphosphate Pyrophosphohydrolase"/>
    <property type="match status" value="1"/>
</dbReference>
<keyword evidence="8" id="KW-1185">Reference proteome</keyword>
<accession>A0A0F4I975</accession>
<dbReference type="PANTHER" id="PTHR43046">
    <property type="entry name" value="GDP-MANNOSE MANNOSYL HYDROLASE"/>
    <property type="match status" value="1"/>
</dbReference>
<evidence type="ECO:0000313" key="8">
    <source>
        <dbReference type="Proteomes" id="UP000033551"/>
    </source>
</evidence>
<dbReference type="GO" id="GO:0016787">
    <property type="term" value="F:hydrolase activity"/>
    <property type="evidence" value="ECO:0007669"/>
    <property type="project" value="UniProtKB-KW"/>
</dbReference>
<dbReference type="PROSITE" id="PS51462">
    <property type="entry name" value="NUDIX"/>
    <property type="match status" value="1"/>
</dbReference>
<reference evidence="7 8" key="1">
    <citation type="submission" date="2015-02" db="EMBL/GenBank/DDBJ databases">
        <authorList>
            <person name="Ju K.-S."/>
            <person name="Doroghazi J.R."/>
            <person name="Metcalf W."/>
        </authorList>
    </citation>
    <scope>NUCLEOTIDE SEQUENCE [LARGE SCALE GENOMIC DNA]</scope>
    <source>
        <strain evidence="7 8">NRRL ISP-5550</strain>
    </source>
</reference>
<dbReference type="CDD" id="cd02883">
    <property type="entry name" value="NUDIX_Hydrolase"/>
    <property type="match status" value="1"/>
</dbReference>
<dbReference type="InterPro" id="IPR015797">
    <property type="entry name" value="NUDIX_hydrolase-like_dom_sf"/>
</dbReference>
<evidence type="ECO:0000256" key="2">
    <source>
        <dbReference type="ARBA" id="ARBA00005582"/>
    </source>
</evidence>
<dbReference type="InterPro" id="IPR000086">
    <property type="entry name" value="NUDIX_hydrolase_dom"/>
</dbReference>
<evidence type="ECO:0000259" key="6">
    <source>
        <dbReference type="PROSITE" id="PS51462"/>
    </source>
</evidence>
<dbReference type="RefSeq" id="WP_045952550.1">
    <property type="nucleotide sequence ID" value="NZ_JZWV01001616.1"/>
</dbReference>
<evidence type="ECO:0000313" key="7">
    <source>
        <dbReference type="EMBL" id="KJY18204.1"/>
    </source>
</evidence>
<dbReference type="SUPFAM" id="SSF55811">
    <property type="entry name" value="Nudix"/>
    <property type="match status" value="1"/>
</dbReference>
<dbReference type="OrthoDB" id="9814308at2"/>
<evidence type="ECO:0000256" key="5">
    <source>
        <dbReference type="SAM" id="MobiDB-lite"/>
    </source>
</evidence>
<evidence type="ECO:0000256" key="4">
    <source>
        <dbReference type="RuleBase" id="RU003476"/>
    </source>
</evidence>
<keyword evidence="3 4" id="KW-0378">Hydrolase</keyword>
<dbReference type="PRINTS" id="PR00502">
    <property type="entry name" value="NUDIXFAMILY"/>
</dbReference>
<dbReference type="PATRIC" id="fig|68223.7.peg.6046"/>
<sequence length="168" mass="18171">MLMYMSNSASASRSTPRHSVSVAGVVVRDDGRLLAIRRADNGTWELPGGVMELAETPEDGVRREVLEETGIHVEVDQLTGVYKNITAGVVALVFRCKPSGGTERLSGESTAVRWLTRDEVTALMSEVYAVRLLDALDGNGPHVRSHDGHHLLPDQPQTAAARRDLGST</sequence>
<proteinExistence type="inferred from homology"/>
<comment type="cofactor">
    <cofactor evidence="1">
        <name>Mg(2+)</name>
        <dbReference type="ChEBI" id="CHEBI:18420"/>
    </cofactor>
</comment>
<evidence type="ECO:0000256" key="3">
    <source>
        <dbReference type="ARBA" id="ARBA00022801"/>
    </source>
</evidence>
<evidence type="ECO:0000256" key="1">
    <source>
        <dbReference type="ARBA" id="ARBA00001946"/>
    </source>
</evidence>
<organism evidence="7 8">
    <name type="scientific">Streptomyces katrae</name>
    <dbReference type="NCBI Taxonomy" id="68223"/>
    <lineage>
        <taxon>Bacteria</taxon>
        <taxon>Bacillati</taxon>
        <taxon>Actinomycetota</taxon>
        <taxon>Actinomycetes</taxon>
        <taxon>Kitasatosporales</taxon>
        <taxon>Streptomycetaceae</taxon>
        <taxon>Streptomyces</taxon>
    </lineage>
</organism>
<dbReference type="STRING" id="68223.GCA_002028425_02849"/>
<feature type="region of interest" description="Disordered" evidence="5">
    <location>
        <begin position="142"/>
        <end position="168"/>
    </location>
</feature>
<dbReference type="InterPro" id="IPR020084">
    <property type="entry name" value="NUDIX_hydrolase_CS"/>
</dbReference>
<feature type="domain" description="Nudix hydrolase" evidence="6">
    <location>
        <begin position="16"/>
        <end position="137"/>
    </location>
</feature>
<dbReference type="PANTHER" id="PTHR43046:SF14">
    <property type="entry name" value="MUTT_NUDIX FAMILY PROTEIN"/>
    <property type="match status" value="1"/>
</dbReference>